<sequence>MFGLSLSKFIFTVFIVGVVWYGFKWLNRVQSIREEVRRNGRPAAHPAAGRRASGARAADESVEDMVKCPVCESYVAAKGTTSCGRDGCPYVG</sequence>
<comment type="caution">
    <text evidence="3">The sequence shown here is derived from an EMBL/GenBank/DDBJ whole genome shotgun (WGS) entry which is preliminary data.</text>
</comment>
<reference evidence="3 4" key="1">
    <citation type="submission" date="2019-03" db="EMBL/GenBank/DDBJ databases">
        <title>Genomic Encyclopedia of Type Strains, Phase IV (KMG-IV): sequencing the most valuable type-strain genomes for metagenomic binning, comparative biology and taxonomic classification.</title>
        <authorList>
            <person name="Goeker M."/>
        </authorList>
    </citation>
    <scope>NUCLEOTIDE SEQUENCE [LARGE SCALE GENOMIC DNA]</scope>
    <source>
        <strain evidence="3 4">DSM 101688</strain>
    </source>
</reference>
<evidence type="ECO:0000313" key="4">
    <source>
        <dbReference type="Proteomes" id="UP000295304"/>
    </source>
</evidence>
<evidence type="ECO:0000256" key="1">
    <source>
        <dbReference type="SAM" id="MobiDB-lite"/>
    </source>
</evidence>
<keyword evidence="4" id="KW-1185">Reference proteome</keyword>
<organism evidence="3 4">
    <name type="scientific">Varunaivibrio sulfuroxidans</name>
    <dbReference type="NCBI Taxonomy" id="1773489"/>
    <lineage>
        <taxon>Bacteria</taxon>
        <taxon>Pseudomonadati</taxon>
        <taxon>Pseudomonadota</taxon>
        <taxon>Alphaproteobacteria</taxon>
        <taxon>Rhodospirillales</taxon>
        <taxon>Magnetovibrionaceae</taxon>
        <taxon>Varunaivibrio</taxon>
    </lineage>
</organism>
<keyword evidence="2" id="KW-0812">Transmembrane</keyword>
<dbReference type="AlphaFoldDB" id="A0A4V2UNV5"/>
<feature type="transmembrane region" description="Helical" evidence="2">
    <location>
        <begin position="6"/>
        <end position="23"/>
    </location>
</feature>
<feature type="compositionally biased region" description="Low complexity" evidence="1">
    <location>
        <begin position="41"/>
        <end position="56"/>
    </location>
</feature>
<evidence type="ECO:0000313" key="3">
    <source>
        <dbReference type="EMBL" id="TCS62621.1"/>
    </source>
</evidence>
<dbReference type="OrthoDB" id="7366267at2"/>
<dbReference type="Proteomes" id="UP000295304">
    <property type="component" value="Unassembled WGS sequence"/>
</dbReference>
<keyword evidence="2" id="KW-1133">Transmembrane helix</keyword>
<protein>
    <submittedName>
        <fullName evidence="3">Uncharacterized protein</fullName>
    </submittedName>
</protein>
<dbReference type="EMBL" id="SLZW01000005">
    <property type="protein sequence ID" value="TCS62621.1"/>
    <property type="molecule type" value="Genomic_DNA"/>
</dbReference>
<feature type="region of interest" description="Disordered" evidence="1">
    <location>
        <begin position="39"/>
        <end position="58"/>
    </location>
</feature>
<keyword evidence="2" id="KW-0472">Membrane</keyword>
<dbReference type="RefSeq" id="WP_132939066.1">
    <property type="nucleotide sequence ID" value="NZ_CP119676.1"/>
</dbReference>
<gene>
    <name evidence="3" type="ORF">EDD55_105168</name>
</gene>
<evidence type="ECO:0000256" key="2">
    <source>
        <dbReference type="SAM" id="Phobius"/>
    </source>
</evidence>
<accession>A0A4V2UNV5</accession>
<proteinExistence type="predicted"/>
<name>A0A4V2UNV5_9PROT</name>